<evidence type="ECO:0000256" key="6">
    <source>
        <dbReference type="SAM" id="Phobius"/>
    </source>
</evidence>
<evidence type="ECO:0000256" key="5">
    <source>
        <dbReference type="ARBA" id="ARBA00023136"/>
    </source>
</evidence>
<feature type="transmembrane region" description="Helical" evidence="6">
    <location>
        <begin position="143"/>
        <end position="168"/>
    </location>
</feature>
<organism evidence="9 10">
    <name type="scientific">Discostella pseudostelligera</name>
    <dbReference type="NCBI Taxonomy" id="259834"/>
    <lineage>
        <taxon>Eukaryota</taxon>
        <taxon>Sar</taxon>
        <taxon>Stramenopiles</taxon>
        <taxon>Ochrophyta</taxon>
        <taxon>Bacillariophyta</taxon>
        <taxon>Coscinodiscophyceae</taxon>
        <taxon>Thalassiosirophycidae</taxon>
        <taxon>Stephanodiscales</taxon>
        <taxon>Stephanodiscaceae</taxon>
        <taxon>Discostella</taxon>
    </lineage>
</organism>
<keyword evidence="10" id="KW-1185">Reference proteome</keyword>
<dbReference type="PROSITE" id="PS50850">
    <property type="entry name" value="MFS"/>
    <property type="match status" value="1"/>
</dbReference>
<evidence type="ECO:0000256" key="3">
    <source>
        <dbReference type="ARBA" id="ARBA00022692"/>
    </source>
</evidence>
<feature type="transmembrane region" description="Helical" evidence="6">
    <location>
        <begin position="461"/>
        <end position="482"/>
    </location>
</feature>
<feature type="transmembrane region" description="Helical" evidence="6">
    <location>
        <begin position="428"/>
        <end position="449"/>
    </location>
</feature>
<keyword evidence="4 6" id="KW-1133">Transmembrane helix</keyword>
<evidence type="ECO:0000256" key="4">
    <source>
        <dbReference type="ARBA" id="ARBA00022989"/>
    </source>
</evidence>
<dbReference type="SUPFAM" id="SSF103473">
    <property type="entry name" value="MFS general substrate transporter"/>
    <property type="match status" value="1"/>
</dbReference>
<evidence type="ECO:0000256" key="1">
    <source>
        <dbReference type="ARBA" id="ARBA00004141"/>
    </source>
</evidence>
<keyword evidence="7" id="KW-0732">Signal</keyword>
<feature type="transmembrane region" description="Helical" evidence="6">
    <location>
        <begin position="180"/>
        <end position="200"/>
    </location>
</feature>
<dbReference type="InterPro" id="IPR020846">
    <property type="entry name" value="MFS_dom"/>
</dbReference>
<gene>
    <name evidence="9" type="ORF">ACHAWU_000591</name>
</gene>
<feature type="transmembrane region" description="Helical" evidence="6">
    <location>
        <begin position="113"/>
        <end position="131"/>
    </location>
</feature>
<keyword evidence="5 6" id="KW-0472">Membrane</keyword>
<comment type="subcellular location">
    <subcellularLocation>
        <location evidence="1">Membrane</location>
        <topology evidence="1">Multi-pass membrane protein</topology>
    </subcellularLocation>
</comment>
<dbReference type="GO" id="GO:0016020">
    <property type="term" value="C:membrane"/>
    <property type="evidence" value="ECO:0007669"/>
    <property type="project" value="UniProtKB-SubCell"/>
</dbReference>
<feature type="transmembrane region" description="Helical" evidence="6">
    <location>
        <begin position="402"/>
        <end position="422"/>
    </location>
</feature>
<dbReference type="EMBL" id="JALLBG020000195">
    <property type="protein sequence ID" value="KAL3759968.1"/>
    <property type="molecule type" value="Genomic_DNA"/>
</dbReference>
<evidence type="ECO:0000313" key="9">
    <source>
        <dbReference type="EMBL" id="KAL3759968.1"/>
    </source>
</evidence>
<dbReference type="InterPro" id="IPR036259">
    <property type="entry name" value="MFS_trans_sf"/>
</dbReference>
<dbReference type="AlphaFoldDB" id="A0ABD3MAM7"/>
<dbReference type="InterPro" id="IPR011701">
    <property type="entry name" value="MFS"/>
</dbReference>
<reference evidence="9 10" key="1">
    <citation type="submission" date="2024-10" db="EMBL/GenBank/DDBJ databases">
        <title>Updated reference genomes for cyclostephanoid diatoms.</title>
        <authorList>
            <person name="Roberts W.R."/>
            <person name="Alverson A.J."/>
        </authorList>
    </citation>
    <scope>NUCLEOTIDE SEQUENCE [LARGE SCALE GENOMIC DNA]</scope>
    <source>
        <strain evidence="9 10">AJA232-27</strain>
    </source>
</reference>
<dbReference type="PANTHER" id="PTHR23504:SF15">
    <property type="entry name" value="MAJOR FACILITATOR SUPERFAMILY (MFS) PROFILE DOMAIN-CONTAINING PROTEIN"/>
    <property type="match status" value="1"/>
</dbReference>
<feature type="chain" id="PRO_5044740902" description="Major facilitator superfamily (MFS) profile domain-containing protein" evidence="7">
    <location>
        <begin position="27"/>
        <end position="572"/>
    </location>
</feature>
<dbReference type="PANTHER" id="PTHR23504">
    <property type="entry name" value="MAJOR FACILITATOR SUPERFAMILY DOMAIN-CONTAINING PROTEIN 10"/>
    <property type="match status" value="1"/>
</dbReference>
<evidence type="ECO:0000259" key="8">
    <source>
        <dbReference type="PROSITE" id="PS50850"/>
    </source>
</evidence>
<keyword evidence="2" id="KW-0813">Transport</keyword>
<comment type="caution">
    <text evidence="9">The sequence shown here is derived from an EMBL/GenBank/DDBJ whole genome shotgun (WGS) entry which is preliminary data.</text>
</comment>
<feature type="signal peptide" evidence="7">
    <location>
        <begin position="1"/>
        <end position="26"/>
    </location>
</feature>
<proteinExistence type="predicted"/>
<evidence type="ECO:0000313" key="10">
    <source>
        <dbReference type="Proteomes" id="UP001530293"/>
    </source>
</evidence>
<evidence type="ECO:0000256" key="2">
    <source>
        <dbReference type="ARBA" id="ARBA00022448"/>
    </source>
</evidence>
<keyword evidence="3 6" id="KW-0812">Transmembrane</keyword>
<feature type="transmembrane region" description="Helical" evidence="6">
    <location>
        <begin position="254"/>
        <end position="273"/>
    </location>
</feature>
<dbReference type="Proteomes" id="UP001530293">
    <property type="component" value="Unassembled WGS sequence"/>
</dbReference>
<accession>A0ABD3MAM7</accession>
<sequence>MSAPATQRRHRRLSLIPVTIASFAVAANSISVSNYFPPVIHSNRHVSCFANPQLKLSVGIGYRRRRQCCYAPARSSTELQPTALRASNTLDHDDDHSTEPPRTSFSKIFKHDLSVPAVLLASFLNLLGFTMASPIQPALGKHFSLPIGASFGSLSSAYPLGMLLGVFVWPTLSDVLGRKFVMSLTLFGSGMGLLLQSYGIRKCWTLEQFLTARVLTGCFAGNSPISKAYLADRGSLSSGGGRGELSKYLAWKDAASTLAFILGPVFGGLVYQLCGRGVLGVTGESNRISFVILCSAVASLLASMAIMLFVKNTGSSGVKIPRSPAVAHDNKNEDKDTIIDATKDGECDTSTTELISCPLGSTLWAGVASVAVVSSLYHAADSTFFAFFPTLLQNRLHVGTQAVGMALTSFAIVSFAMSAFVSSRFLKAFGPVTACTTGLGAVGTGLWTLGYAASLPAGINMGVTAAFILGASALYYIGVPLFGPSVPTMLLLCVPAHKRGAVMGFDGAVNTLARVISPLVIGEIHRVKGAGACFRVAGSCAYAAVGVALFRRHLVLRKMFGKSSSATPADAK</sequence>
<feature type="transmembrane region" description="Helical" evidence="6">
    <location>
        <begin position="288"/>
        <end position="310"/>
    </location>
</feature>
<name>A0ABD3MAM7_9STRA</name>
<evidence type="ECO:0000256" key="7">
    <source>
        <dbReference type="SAM" id="SignalP"/>
    </source>
</evidence>
<dbReference type="Gene3D" id="1.20.1250.20">
    <property type="entry name" value="MFS general substrate transporter like domains"/>
    <property type="match status" value="1"/>
</dbReference>
<protein>
    <recommendedName>
        <fullName evidence="8">Major facilitator superfamily (MFS) profile domain-containing protein</fullName>
    </recommendedName>
</protein>
<dbReference type="Pfam" id="PF07690">
    <property type="entry name" value="MFS_1"/>
    <property type="match status" value="1"/>
</dbReference>
<feature type="domain" description="Major facilitator superfamily (MFS) profile" evidence="8">
    <location>
        <begin position="114"/>
        <end position="556"/>
    </location>
</feature>